<name>A0ABT0TRF7_9FLAO</name>
<dbReference type="PROSITE" id="PS51257">
    <property type="entry name" value="PROKAR_LIPOPROTEIN"/>
    <property type="match status" value="1"/>
</dbReference>
<evidence type="ECO:0008006" key="3">
    <source>
        <dbReference type="Google" id="ProtNLM"/>
    </source>
</evidence>
<protein>
    <recommendedName>
        <fullName evidence="3">Lipoprotein</fullName>
    </recommendedName>
</protein>
<comment type="caution">
    <text evidence="1">The sequence shown here is derived from an EMBL/GenBank/DDBJ whole genome shotgun (WGS) entry which is preliminary data.</text>
</comment>
<evidence type="ECO:0000313" key="2">
    <source>
        <dbReference type="Proteomes" id="UP001317191"/>
    </source>
</evidence>
<dbReference type="RefSeq" id="WP_250593456.1">
    <property type="nucleotide sequence ID" value="NZ_JAMLJM010000012.1"/>
</dbReference>
<accession>A0ABT0TRF7</accession>
<organism evidence="1 2">
    <name type="scientific">Flavobacterium luminosum</name>
    <dbReference type="NCBI Taxonomy" id="2949086"/>
    <lineage>
        <taxon>Bacteria</taxon>
        <taxon>Pseudomonadati</taxon>
        <taxon>Bacteroidota</taxon>
        <taxon>Flavobacteriia</taxon>
        <taxon>Flavobacteriales</taxon>
        <taxon>Flavobacteriaceae</taxon>
        <taxon>Flavobacterium</taxon>
    </lineage>
</organism>
<gene>
    <name evidence="1" type="ORF">NAT50_11945</name>
</gene>
<evidence type="ECO:0000313" key="1">
    <source>
        <dbReference type="EMBL" id="MCL9810067.1"/>
    </source>
</evidence>
<keyword evidence="2" id="KW-1185">Reference proteome</keyword>
<sequence>MENRKIKIIAIILLFLVSCNNYSQKKNYDTDVLMNNANCVRSKKIGFKNRLKMFPFENTSQILIVSHRTKNGMIGEELRKYLNSIKINQDTINHKEFEQVEKLNLIQIEKFTDIIFNYSHKGKVYAISDVKCYEPRNAFIFLDKDNKVLGFIEICFGCNHLRTSDKRIDIGDYCEQKYDLLKGIFRESGIKYGITEVE</sequence>
<reference evidence="1 2" key="1">
    <citation type="submission" date="2022-05" db="EMBL/GenBank/DDBJ databases">
        <title>Flavobacterium sp., isolated from activated sludge.</title>
        <authorList>
            <person name="Ran Q."/>
        </authorList>
    </citation>
    <scope>NUCLEOTIDE SEQUENCE [LARGE SCALE GENOMIC DNA]</scope>
    <source>
        <strain evidence="1 2">HXWNR70</strain>
    </source>
</reference>
<proteinExistence type="predicted"/>
<dbReference type="Proteomes" id="UP001317191">
    <property type="component" value="Unassembled WGS sequence"/>
</dbReference>
<dbReference type="EMBL" id="JAMLJM010000012">
    <property type="protein sequence ID" value="MCL9810067.1"/>
    <property type="molecule type" value="Genomic_DNA"/>
</dbReference>